<dbReference type="Proteomes" id="UP001203338">
    <property type="component" value="Unassembled WGS sequence"/>
</dbReference>
<dbReference type="RefSeq" id="WP_249697670.1">
    <property type="nucleotide sequence ID" value="NZ_JAMFLX010000002.1"/>
</dbReference>
<comment type="caution">
    <text evidence="5">The sequence shown here is derived from an EMBL/GenBank/DDBJ whole genome shotgun (WGS) entry which is preliminary data.</text>
</comment>
<keyword evidence="2" id="KW-0378">Hydrolase</keyword>
<dbReference type="Pfam" id="PF03543">
    <property type="entry name" value="Peptidase_C58"/>
    <property type="match status" value="1"/>
</dbReference>
<sequence length="214" mass="24468">MPNWELQAIEMERVIADLKGKKVHTFDQTAIEHRLDTTGAGLPDDAKGGQCFAYSTYFLECECDWQDFTDDVANNKAVRSKIRGYQQLLCARGIQVWNMTTHSSAHTDLFYRAAHDLAAIILKRQGAFLISDKKPDICKFINNQPSGSMFLFQISTPGSSHAIAFRKKTSEFIFFEPNYYIATFPINYAHDMIERYMNDAWSDASYYFASCFSV</sequence>
<dbReference type="InterPro" id="IPR038765">
    <property type="entry name" value="Papain-like_cys_pep_sf"/>
</dbReference>
<keyword evidence="1 5" id="KW-0645">Protease</keyword>
<feature type="domain" description="Peptidase C58 YopT-type" evidence="4">
    <location>
        <begin position="48"/>
        <end position="204"/>
    </location>
</feature>
<keyword evidence="3" id="KW-0788">Thiol protease</keyword>
<keyword evidence="6" id="KW-1185">Reference proteome</keyword>
<dbReference type="GO" id="GO:0008233">
    <property type="term" value="F:peptidase activity"/>
    <property type="evidence" value="ECO:0007669"/>
    <property type="project" value="UniProtKB-KW"/>
</dbReference>
<evidence type="ECO:0000313" key="6">
    <source>
        <dbReference type="Proteomes" id="UP001203338"/>
    </source>
</evidence>
<accession>A0ABT0PBZ2</accession>
<evidence type="ECO:0000256" key="3">
    <source>
        <dbReference type="ARBA" id="ARBA00022807"/>
    </source>
</evidence>
<dbReference type="Gene3D" id="3.90.70.20">
    <property type="match status" value="1"/>
</dbReference>
<evidence type="ECO:0000259" key="4">
    <source>
        <dbReference type="Pfam" id="PF03543"/>
    </source>
</evidence>
<organism evidence="5 6">
    <name type="scientific">Parendozoicomonas callyspongiae</name>
    <dbReference type="NCBI Taxonomy" id="2942213"/>
    <lineage>
        <taxon>Bacteria</taxon>
        <taxon>Pseudomonadati</taxon>
        <taxon>Pseudomonadota</taxon>
        <taxon>Gammaproteobacteria</taxon>
        <taxon>Oceanospirillales</taxon>
        <taxon>Endozoicomonadaceae</taxon>
        <taxon>Parendozoicomonas</taxon>
    </lineage>
</organism>
<protein>
    <submittedName>
        <fullName evidence="5">YopT-type cysteine protease domain-containing protein</fullName>
    </submittedName>
</protein>
<dbReference type="GO" id="GO:0006508">
    <property type="term" value="P:proteolysis"/>
    <property type="evidence" value="ECO:0007669"/>
    <property type="project" value="UniProtKB-KW"/>
</dbReference>
<evidence type="ECO:0000256" key="2">
    <source>
        <dbReference type="ARBA" id="ARBA00022801"/>
    </source>
</evidence>
<dbReference type="SUPFAM" id="SSF54001">
    <property type="entry name" value="Cysteine proteinases"/>
    <property type="match status" value="1"/>
</dbReference>
<reference evidence="5 6" key="1">
    <citation type="submission" date="2022-05" db="EMBL/GenBank/DDBJ databases">
        <authorList>
            <person name="Park J.-S."/>
        </authorList>
    </citation>
    <scope>NUCLEOTIDE SEQUENCE [LARGE SCALE GENOMIC DNA]</scope>
    <source>
        <strain evidence="5 6">2012CJ34-2</strain>
    </source>
</reference>
<name>A0ABT0PBZ2_9GAMM</name>
<proteinExistence type="predicted"/>
<gene>
    <name evidence="5" type="ORF">M3P05_02600</name>
</gene>
<dbReference type="EMBL" id="JAMFLX010000002">
    <property type="protein sequence ID" value="MCL6268840.1"/>
    <property type="molecule type" value="Genomic_DNA"/>
</dbReference>
<evidence type="ECO:0000256" key="1">
    <source>
        <dbReference type="ARBA" id="ARBA00022670"/>
    </source>
</evidence>
<dbReference type="InterPro" id="IPR006473">
    <property type="entry name" value="Peptidase_C58_Yopt"/>
</dbReference>
<evidence type="ECO:0000313" key="5">
    <source>
        <dbReference type="EMBL" id="MCL6268840.1"/>
    </source>
</evidence>